<sequence>MSSWYHTKDGVELMSVGRTSLFQMSFFAYRPVAAIPEMIMIWNDCLLVGAGGRFLHSCLVYTVIVEAEKGSEGSDTYYVVASNLREFNLRLTGPNSKQIYTAKILRATRDSKALSQVLITRGKSLKVEFSKM</sequence>
<comment type="caution">
    <text evidence="1">The sequence shown here is derived from an EMBL/GenBank/DDBJ whole genome shotgun (WGS) entry which is preliminary data.</text>
</comment>
<proteinExistence type="predicted"/>
<dbReference type="OrthoDB" id="10485416at2759"/>
<dbReference type="AlphaFoldDB" id="A0A4Z1IFG5"/>
<name>A0A4Z1IFG5_9HELO</name>
<keyword evidence="2" id="KW-1185">Reference proteome</keyword>
<protein>
    <submittedName>
        <fullName evidence="1">Uncharacterized protein</fullName>
    </submittedName>
</protein>
<reference evidence="1 2" key="1">
    <citation type="submission" date="2017-12" db="EMBL/GenBank/DDBJ databases">
        <title>Comparative genomics of Botrytis spp.</title>
        <authorList>
            <person name="Valero-Jimenez C.A."/>
            <person name="Tapia P."/>
            <person name="Veloso J."/>
            <person name="Silva-Moreno E."/>
            <person name="Staats M."/>
            <person name="Valdes J.H."/>
            <person name="Van Kan J.A.L."/>
        </authorList>
    </citation>
    <scope>NUCLEOTIDE SEQUENCE [LARGE SCALE GENOMIC DNA]</scope>
    <source>
        <strain evidence="1 2">MUCL11595</strain>
    </source>
</reference>
<evidence type="ECO:0000313" key="2">
    <source>
        <dbReference type="Proteomes" id="UP000297527"/>
    </source>
</evidence>
<dbReference type="Proteomes" id="UP000297527">
    <property type="component" value="Unassembled WGS sequence"/>
</dbReference>
<dbReference type="EMBL" id="PQXN01000037">
    <property type="protein sequence ID" value="TGO60218.1"/>
    <property type="molecule type" value="Genomic_DNA"/>
</dbReference>
<organism evidence="1 2">
    <name type="scientific">Botryotinia convoluta</name>
    <dbReference type="NCBI Taxonomy" id="54673"/>
    <lineage>
        <taxon>Eukaryota</taxon>
        <taxon>Fungi</taxon>
        <taxon>Dikarya</taxon>
        <taxon>Ascomycota</taxon>
        <taxon>Pezizomycotina</taxon>
        <taxon>Leotiomycetes</taxon>
        <taxon>Helotiales</taxon>
        <taxon>Sclerotiniaceae</taxon>
        <taxon>Botryotinia</taxon>
    </lineage>
</organism>
<evidence type="ECO:0000313" key="1">
    <source>
        <dbReference type="EMBL" id="TGO60218.1"/>
    </source>
</evidence>
<accession>A0A4Z1IFG5</accession>
<gene>
    <name evidence="1" type="ORF">BCON_0037g00180</name>
</gene>